<dbReference type="Proteomes" id="UP000663823">
    <property type="component" value="Unassembled WGS sequence"/>
</dbReference>
<dbReference type="SMART" id="SM00430">
    <property type="entry name" value="HOLI"/>
    <property type="match status" value="1"/>
</dbReference>
<dbReference type="Proteomes" id="UP000663854">
    <property type="component" value="Unassembled WGS sequence"/>
</dbReference>
<dbReference type="Gene3D" id="3.30.50.10">
    <property type="entry name" value="Erythroid Transcription Factor GATA-1, subunit A"/>
    <property type="match status" value="1"/>
</dbReference>
<dbReference type="InterPro" id="IPR035500">
    <property type="entry name" value="NHR-like_dom_sf"/>
</dbReference>
<gene>
    <name evidence="22" type="ORF">FNK824_LOCUS11080</name>
    <name evidence="21" type="ORF">JBS370_LOCUS5848</name>
    <name evidence="18" type="ORF">JXQ802_LOCUS39546</name>
    <name evidence="19" type="ORF">JXQ802_LOCUS39596</name>
    <name evidence="20" type="ORF">OTI717_LOCUS6744</name>
    <name evidence="14" type="ORF">PYM288_LOCUS16384</name>
    <name evidence="16" type="ORF">RFH988_LOCUS25874</name>
    <name evidence="17" type="ORF">SEV965_LOCUS31303</name>
    <name evidence="15" type="ORF">ZHD862_LOCUS15188</name>
</gene>
<evidence type="ECO:0000256" key="3">
    <source>
        <dbReference type="ARBA" id="ARBA00022771"/>
    </source>
</evidence>
<evidence type="ECO:0000256" key="1">
    <source>
        <dbReference type="ARBA" id="ARBA00004123"/>
    </source>
</evidence>
<keyword evidence="6 10" id="KW-0238">DNA-binding</keyword>
<evidence type="ECO:0000259" key="12">
    <source>
        <dbReference type="PROSITE" id="PS51030"/>
    </source>
</evidence>
<dbReference type="GO" id="GO:0003700">
    <property type="term" value="F:DNA-binding transcription factor activity"/>
    <property type="evidence" value="ECO:0007669"/>
    <property type="project" value="InterPro"/>
</dbReference>
<feature type="compositionally biased region" description="Low complexity" evidence="11">
    <location>
        <begin position="139"/>
        <end position="158"/>
    </location>
</feature>
<evidence type="ECO:0000313" key="21">
    <source>
        <dbReference type="EMBL" id="CAF3641762.1"/>
    </source>
</evidence>
<evidence type="ECO:0000313" key="16">
    <source>
        <dbReference type="EMBL" id="CAF1225390.1"/>
    </source>
</evidence>
<comment type="subcellular location">
    <subcellularLocation>
        <location evidence="1 10">Nucleus</location>
    </subcellularLocation>
</comment>
<evidence type="ECO:0000313" key="18">
    <source>
        <dbReference type="EMBL" id="CAF1485409.1"/>
    </source>
</evidence>
<dbReference type="EMBL" id="CAJOBE010001290">
    <property type="protein sequence ID" value="CAF3730751.1"/>
    <property type="molecule type" value="Genomic_DNA"/>
</dbReference>
<evidence type="ECO:0000313" key="23">
    <source>
        <dbReference type="Proteomes" id="UP000663870"/>
    </source>
</evidence>
<evidence type="ECO:0000313" key="20">
    <source>
        <dbReference type="EMBL" id="CAF3599788.1"/>
    </source>
</evidence>
<dbReference type="AlphaFoldDB" id="A0A815S7U0"/>
<dbReference type="SMART" id="SM00399">
    <property type="entry name" value="ZnF_C4"/>
    <property type="match status" value="1"/>
</dbReference>
<proteinExistence type="inferred from homology"/>
<dbReference type="Gene3D" id="1.10.565.10">
    <property type="entry name" value="Retinoid X Receptor"/>
    <property type="match status" value="1"/>
</dbReference>
<dbReference type="PANTHER" id="PTHR24083">
    <property type="entry name" value="NUCLEAR HORMONE RECEPTOR"/>
    <property type="match status" value="1"/>
</dbReference>
<dbReference type="PROSITE" id="PS51843">
    <property type="entry name" value="NR_LBD"/>
    <property type="match status" value="1"/>
</dbReference>
<comment type="caution">
    <text evidence="18">The sequence shown here is derived from an EMBL/GenBank/DDBJ whole genome shotgun (WGS) entry which is preliminary data.</text>
</comment>
<dbReference type="PROSITE" id="PS51030">
    <property type="entry name" value="NUCLEAR_REC_DBD_2"/>
    <property type="match status" value="1"/>
</dbReference>
<dbReference type="Pfam" id="PF00105">
    <property type="entry name" value="zf-C4"/>
    <property type="match status" value="1"/>
</dbReference>
<dbReference type="EMBL" id="CAJNOT010000679">
    <property type="protein sequence ID" value="CAF1053655.1"/>
    <property type="molecule type" value="Genomic_DNA"/>
</dbReference>
<reference evidence="18" key="1">
    <citation type="submission" date="2021-02" db="EMBL/GenBank/DDBJ databases">
        <authorList>
            <person name="Nowell W R."/>
        </authorList>
    </citation>
    <scope>NUCLEOTIDE SEQUENCE</scope>
</reference>
<feature type="domain" description="NR LBD" evidence="13">
    <location>
        <begin position="170"/>
        <end position="386"/>
    </location>
</feature>
<evidence type="ECO:0000313" key="15">
    <source>
        <dbReference type="EMBL" id="CAF1053655.1"/>
    </source>
</evidence>
<keyword evidence="23" id="KW-1185">Reference proteome</keyword>
<dbReference type="Proteomes" id="UP000663882">
    <property type="component" value="Unassembled WGS sequence"/>
</dbReference>
<dbReference type="PRINTS" id="PR00047">
    <property type="entry name" value="STROIDFINGER"/>
</dbReference>
<dbReference type="SUPFAM" id="SSF57716">
    <property type="entry name" value="Glucocorticoid receptor-like (DNA-binding domain)"/>
    <property type="match status" value="1"/>
</dbReference>
<feature type="compositionally biased region" description="Basic residues" evidence="11">
    <location>
        <begin position="124"/>
        <end position="138"/>
    </location>
</feature>
<dbReference type="Proteomes" id="UP000663864">
    <property type="component" value="Unassembled WGS sequence"/>
</dbReference>
<keyword evidence="2 10" id="KW-0479">Metal-binding</keyword>
<dbReference type="Proteomes" id="UP000663836">
    <property type="component" value="Unassembled WGS sequence"/>
</dbReference>
<sequence length="398" mass="45474">MNGHRQMNTTTSSRILTDVPCKVCHDNSSGKHYGIFACDGCAGFFKRSIRRNRQYVCKNHGLGNCPVDKTHRNQCRSCRLTRCIEAGMNKEAVQHERGPRNSTIRRQMALLLKESSDLISAYHHQQHSFSHRHHHHHPIPTTFHHPLSSSSSSSSTTTTNGIDYNNISTNSTSIIHPIPKYPLDLRTTIIEHQFDAHESAARILFNAINWAKTVPAFVSLSNHDQLSLLEEGWRDLFILTAAEQQFSLNITDLLNKSGKHENLKSDIEYFQDLLIKFKHMEIDSNEFICLKSLVLFKTVLCNCQTMTNPQLQDLHSIAYLQDQAQILLNTYINKQYPSQPYRFGKLLHLLAGLRSISSLTIEELFFRKTIGDKTHMEQLVKDMYQINMATIVANSSLS</sequence>
<dbReference type="InterPro" id="IPR000536">
    <property type="entry name" value="Nucl_hrmn_rcpt_lig-bd"/>
</dbReference>
<dbReference type="InterPro" id="IPR013088">
    <property type="entry name" value="Znf_NHR/GATA"/>
</dbReference>
<accession>A0A815S7U0</accession>
<dbReference type="GO" id="GO:0005634">
    <property type="term" value="C:nucleus"/>
    <property type="evidence" value="ECO:0007669"/>
    <property type="project" value="UniProtKB-SubCell"/>
</dbReference>
<dbReference type="Proteomes" id="UP000663870">
    <property type="component" value="Unassembled WGS sequence"/>
</dbReference>
<organism evidence="18 23">
    <name type="scientific">Rotaria sordida</name>
    <dbReference type="NCBI Taxonomy" id="392033"/>
    <lineage>
        <taxon>Eukaryota</taxon>
        <taxon>Metazoa</taxon>
        <taxon>Spiralia</taxon>
        <taxon>Gnathifera</taxon>
        <taxon>Rotifera</taxon>
        <taxon>Eurotatoria</taxon>
        <taxon>Bdelloidea</taxon>
        <taxon>Philodinida</taxon>
        <taxon>Philodinidae</taxon>
        <taxon>Rotaria</taxon>
    </lineage>
</organism>
<dbReference type="Proteomes" id="UP000663889">
    <property type="component" value="Unassembled WGS sequence"/>
</dbReference>
<dbReference type="Pfam" id="PF00104">
    <property type="entry name" value="Hormone_recep"/>
    <property type="match status" value="1"/>
</dbReference>
<dbReference type="GO" id="GO:0008270">
    <property type="term" value="F:zinc ion binding"/>
    <property type="evidence" value="ECO:0007669"/>
    <property type="project" value="UniProtKB-KW"/>
</dbReference>
<keyword evidence="9 10" id="KW-0539">Nucleus</keyword>
<evidence type="ECO:0000256" key="6">
    <source>
        <dbReference type="ARBA" id="ARBA00023125"/>
    </source>
</evidence>
<evidence type="ECO:0000313" key="14">
    <source>
        <dbReference type="EMBL" id="CAF1035781.1"/>
    </source>
</evidence>
<dbReference type="GO" id="GO:0043565">
    <property type="term" value="F:sequence-specific DNA binding"/>
    <property type="evidence" value="ECO:0007669"/>
    <property type="project" value="InterPro"/>
</dbReference>
<dbReference type="InterPro" id="IPR050274">
    <property type="entry name" value="Nuclear_hormone_rcpt_NR2"/>
</dbReference>
<evidence type="ECO:0000313" key="22">
    <source>
        <dbReference type="EMBL" id="CAF3730751.1"/>
    </source>
</evidence>
<evidence type="ECO:0000256" key="4">
    <source>
        <dbReference type="ARBA" id="ARBA00022833"/>
    </source>
</evidence>
<feature type="domain" description="Nuclear receptor" evidence="12">
    <location>
        <begin position="18"/>
        <end position="95"/>
    </location>
</feature>
<dbReference type="EMBL" id="CAJOBD010000309">
    <property type="protein sequence ID" value="CAF3641762.1"/>
    <property type="molecule type" value="Genomic_DNA"/>
</dbReference>
<keyword evidence="3 10" id="KW-0863">Zinc-finger</keyword>
<dbReference type="EMBL" id="CAJNOL010002303">
    <property type="protein sequence ID" value="CAF1486325.1"/>
    <property type="molecule type" value="Genomic_DNA"/>
</dbReference>
<dbReference type="OrthoDB" id="10045640at2759"/>
<dbReference type="Proteomes" id="UP000663874">
    <property type="component" value="Unassembled WGS sequence"/>
</dbReference>
<evidence type="ECO:0000256" key="5">
    <source>
        <dbReference type="ARBA" id="ARBA00023015"/>
    </source>
</evidence>
<keyword evidence="7 10" id="KW-0804">Transcription</keyword>
<dbReference type="GO" id="GO:0032502">
    <property type="term" value="P:developmental process"/>
    <property type="evidence" value="ECO:0007669"/>
    <property type="project" value="UniProtKB-ARBA"/>
</dbReference>
<protein>
    <submittedName>
        <fullName evidence="18">Uncharacterized protein</fullName>
    </submittedName>
</protein>
<keyword evidence="5 10" id="KW-0805">Transcription regulation</keyword>
<evidence type="ECO:0000256" key="10">
    <source>
        <dbReference type="RuleBase" id="RU004334"/>
    </source>
</evidence>
<dbReference type="EMBL" id="CAJNOH010000424">
    <property type="protein sequence ID" value="CAF1035781.1"/>
    <property type="molecule type" value="Genomic_DNA"/>
</dbReference>
<comment type="similarity">
    <text evidence="10">Belongs to the nuclear hormone receptor family.</text>
</comment>
<dbReference type="InterPro" id="IPR001723">
    <property type="entry name" value="Nuclear_hrmn_rcpt"/>
</dbReference>
<evidence type="ECO:0000259" key="13">
    <source>
        <dbReference type="PROSITE" id="PS51843"/>
    </source>
</evidence>
<dbReference type="EMBL" id="CAJNOO010002004">
    <property type="protein sequence ID" value="CAF1225390.1"/>
    <property type="molecule type" value="Genomic_DNA"/>
</dbReference>
<dbReference type="InterPro" id="IPR001628">
    <property type="entry name" value="Znf_hrmn_rcpt"/>
</dbReference>
<dbReference type="EMBL" id="CAJNOL010002295">
    <property type="protein sequence ID" value="CAF1485409.1"/>
    <property type="molecule type" value="Genomic_DNA"/>
</dbReference>
<dbReference type="PRINTS" id="PR00398">
    <property type="entry name" value="STRDHORMONER"/>
</dbReference>
<evidence type="ECO:0000256" key="2">
    <source>
        <dbReference type="ARBA" id="ARBA00022723"/>
    </source>
</evidence>
<evidence type="ECO:0000256" key="11">
    <source>
        <dbReference type="SAM" id="MobiDB-lite"/>
    </source>
</evidence>
<evidence type="ECO:0000256" key="9">
    <source>
        <dbReference type="ARBA" id="ARBA00023242"/>
    </source>
</evidence>
<dbReference type="EMBL" id="CAJNOU010003575">
    <property type="protein sequence ID" value="CAF1398247.1"/>
    <property type="molecule type" value="Genomic_DNA"/>
</dbReference>
<keyword evidence="8 10" id="KW-0675">Receptor</keyword>
<dbReference type="GO" id="GO:0006357">
    <property type="term" value="P:regulation of transcription by RNA polymerase II"/>
    <property type="evidence" value="ECO:0007669"/>
    <property type="project" value="UniProtKB-ARBA"/>
</dbReference>
<dbReference type="EMBL" id="CAJOAX010000485">
    <property type="protein sequence ID" value="CAF3599788.1"/>
    <property type="molecule type" value="Genomic_DNA"/>
</dbReference>
<dbReference type="SUPFAM" id="SSF48508">
    <property type="entry name" value="Nuclear receptor ligand-binding domain"/>
    <property type="match status" value="1"/>
</dbReference>
<dbReference type="FunFam" id="3.30.50.10:FF:000019">
    <property type="entry name" value="Nuclear receptor subfamily 2 group E member"/>
    <property type="match status" value="1"/>
</dbReference>
<feature type="region of interest" description="Disordered" evidence="11">
    <location>
        <begin position="124"/>
        <end position="158"/>
    </location>
</feature>
<name>A0A815S7U0_9BILA</name>
<evidence type="ECO:0000313" key="17">
    <source>
        <dbReference type="EMBL" id="CAF1398247.1"/>
    </source>
</evidence>
<evidence type="ECO:0000313" key="19">
    <source>
        <dbReference type="EMBL" id="CAF1486325.1"/>
    </source>
</evidence>
<evidence type="ECO:0000256" key="8">
    <source>
        <dbReference type="ARBA" id="ARBA00023170"/>
    </source>
</evidence>
<evidence type="ECO:0000256" key="7">
    <source>
        <dbReference type="ARBA" id="ARBA00023163"/>
    </source>
</evidence>
<dbReference type="PROSITE" id="PS00031">
    <property type="entry name" value="NUCLEAR_REC_DBD_1"/>
    <property type="match status" value="1"/>
</dbReference>
<keyword evidence="4 10" id="KW-0862">Zinc</keyword>